<dbReference type="Pfam" id="PF13377">
    <property type="entry name" value="Peripla_BP_3"/>
    <property type="match status" value="1"/>
</dbReference>
<dbReference type="PROSITE" id="PS00356">
    <property type="entry name" value="HTH_LACI_1"/>
    <property type="match status" value="1"/>
</dbReference>
<gene>
    <name evidence="7" type="ORF">HGK34_11385</name>
</gene>
<dbReference type="InterPro" id="IPR046335">
    <property type="entry name" value="LacI/GalR-like_sensor"/>
</dbReference>
<evidence type="ECO:0000256" key="1">
    <source>
        <dbReference type="ARBA" id="ARBA00022491"/>
    </source>
</evidence>
<dbReference type="Pfam" id="PF00356">
    <property type="entry name" value="LacI"/>
    <property type="match status" value="1"/>
</dbReference>
<feature type="region of interest" description="Disordered" evidence="5">
    <location>
        <begin position="405"/>
        <end position="428"/>
    </location>
</feature>
<evidence type="ECO:0000313" key="7">
    <source>
        <dbReference type="EMBL" id="MBL0886872.1"/>
    </source>
</evidence>
<name>A0ABS1LKW1_9MICO</name>
<evidence type="ECO:0000256" key="3">
    <source>
        <dbReference type="ARBA" id="ARBA00023125"/>
    </source>
</evidence>
<dbReference type="PRINTS" id="PR00036">
    <property type="entry name" value="HTHLACI"/>
</dbReference>
<evidence type="ECO:0000256" key="4">
    <source>
        <dbReference type="ARBA" id="ARBA00023163"/>
    </source>
</evidence>
<feature type="region of interest" description="Disordered" evidence="5">
    <location>
        <begin position="362"/>
        <end position="390"/>
    </location>
</feature>
<dbReference type="EMBL" id="JABBYC010000017">
    <property type="protein sequence ID" value="MBL0886872.1"/>
    <property type="molecule type" value="Genomic_DNA"/>
</dbReference>
<dbReference type="Proteomes" id="UP000675409">
    <property type="component" value="Unassembled WGS sequence"/>
</dbReference>
<evidence type="ECO:0000256" key="2">
    <source>
        <dbReference type="ARBA" id="ARBA00023015"/>
    </source>
</evidence>
<reference evidence="7 8" key="1">
    <citation type="journal article" date="2021" name="Arch. Microbiol.">
        <title>Myceligenerans indicum sp. nov., an actinobacterium isolated from mangrove sediment of Sundarbans, India.</title>
        <authorList>
            <person name="Asha K."/>
            <person name="Bhadury P."/>
        </authorList>
    </citation>
    <scope>NUCLEOTIDE SEQUENCE [LARGE SCALE GENOMIC DNA]</scope>
    <source>
        <strain evidence="7 8">I2</strain>
    </source>
</reference>
<dbReference type="PROSITE" id="PS50932">
    <property type="entry name" value="HTH_LACI_2"/>
    <property type="match status" value="1"/>
</dbReference>
<dbReference type="SUPFAM" id="SSF53822">
    <property type="entry name" value="Periplasmic binding protein-like I"/>
    <property type="match status" value="1"/>
</dbReference>
<protein>
    <submittedName>
        <fullName evidence="7">Substrate-binding domain-containing protein</fullName>
    </submittedName>
</protein>
<evidence type="ECO:0000313" key="8">
    <source>
        <dbReference type="Proteomes" id="UP000675409"/>
    </source>
</evidence>
<dbReference type="SMART" id="SM00354">
    <property type="entry name" value="HTH_LACI"/>
    <property type="match status" value="1"/>
</dbReference>
<dbReference type="Gene3D" id="3.40.50.2300">
    <property type="match status" value="2"/>
</dbReference>
<dbReference type="InterPro" id="IPR028082">
    <property type="entry name" value="Peripla_BP_I"/>
</dbReference>
<dbReference type="CDD" id="cd01392">
    <property type="entry name" value="HTH_LacI"/>
    <property type="match status" value="1"/>
</dbReference>
<feature type="compositionally biased region" description="Low complexity" evidence="5">
    <location>
        <begin position="365"/>
        <end position="380"/>
    </location>
</feature>
<dbReference type="InterPro" id="IPR010982">
    <property type="entry name" value="Lambda_DNA-bd_dom_sf"/>
</dbReference>
<keyword evidence="2" id="KW-0805">Transcription regulation</keyword>
<dbReference type="InterPro" id="IPR029475">
    <property type="entry name" value="DUF6807"/>
</dbReference>
<proteinExistence type="predicted"/>
<comment type="caution">
    <text evidence="7">The sequence shown here is derived from an EMBL/GenBank/DDBJ whole genome shotgun (WGS) entry which is preliminary data.</text>
</comment>
<keyword evidence="4" id="KW-0804">Transcription</keyword>
<feature type="domain" description="HTH lacI-type" evidence="6">
    <location>
        <begin position="14"/>
        <end position="68"/>
    </location>
</feature>
<dbReference type="InterPro" id="IPR000843">
    <property type="entry name" value="HTH_LacI"/>
</dbReference>
<dbReference type="PANTHER" id="PTHR30146:SF148">
    <property type="entry name" value="HTH-TYPE TRANSCRIPTIONAL REPRESSOR PURR-RELATED"/>
    <property type="match status" value="1"/>
</dbReference>
<evidence type="ECO:0000259" key="6">
    <source>
        <dbReference type="PROSITE" id="PS50932"/>
    </source>
</evidence>
<keyword evidence="1" id="KW-0678">Repressor</keyword>
<sequence>MVYLRHVNIRRPAVTIGDVAAAAGVSRATVSRVMNGRSTVAPDIAERVRAAAESLSYRPSTAARNLALGRTRTVALVMPDVGNPVFQQILHGVMAAAGQDGYRVLVADTAEDESQEAAIALEARLRCDALVLVSPRMSDDDLARLVPDVEPVVVLNRQVPRLPAQGGDPALGTAAPSLVVDYEDAATQVIEHLVGLGHQRLAYLAGPRASASDAQRRAGILRAREHHPGLDVQEIPAGPDIAAGHAATGAVLAGRATAAVAFNDLVAFGLLAGLNEAGVAVPADVSVAGFDDIDLARYATPALTTVAVPQSELGRHAWKELAAVMDDDAQPARSARFTTHLEVRASTGPAPVGPERVHATDRAVPAPGEGSPDAAAAAPGGAPPPAESSLTWEDEQDAVVLHGPAGTPLARRETGERIPPVHAPRPYLHPVHTLGGTPLTDSGPVDHRHHYGVGMAVADVNGTSHWGGRTFIEHVGPTLLQNHGRQVARDVRPDGATLTETVAWLDEHGGQQLVEDRRVTARLLDAGGPASGGTPAGGGDAVSGSPAHPGWVLDWRSVLHATDGPLEIRSPATNGRPGAGYGGLFWRLPIADETRVLSVGGEGETLAHGSSSPWLAFVQRHGDRPTTLVLAQPGPVRPWFVRSAEYPGACPALAWDAPLLVPDGGSVQVGLVAALFDSELGPTEAAAVAEEIA</sequence>
<dbReference type="Pfam" id="PF14100">
    <property type="entry name" value="DUF6807"/>
    <property type="match status" value="1"/>
</dbReference>
<dbReference type="PANTHER" id="PTHR30146">
    <property type="entry name" value="LACI-RELATED TRANSCRIPTIONAL REPRESSOR"/>
    <property type="match status" value="1"/>
</dbReference>
<dbReference type="SUPFAM" id="SSF47413">
    <property type="entry name" value="lambda repressor-like DNA-binding domains"/>
    <property type="match status" value="1"/>
</dbReference>
<dbReference type="CDD" id="cd06267">
    <property type="entry name" value="PBP1_LacI_sugar_binding-like"/>
    <property type="match status" value="1"/>
</dbReference>
<dbReference type="Gene3D" id="1.10.260.40">
    <property type="entry name" value="lambda repressor-like DNA-binding domains"/>
    <property type="match status" value="1"/>
</dbReference>
<accession>A0ABS1LKW1</accession>
<keyword evidence="8" id="KW-1185">Reference proteome</keyword>
<evidence type="ECO:0000256" key="5">
    <source>
        <dbReference type="SAM" id="MobiDB-lite"/>
    </source>
</evidence>
<keyword evidence="3" id="KW-0238">DNA-binding</keyword>
<organism evidence="7 8">
    <name type="scientific">Myceligenerans indicum</name>
    <dbReference type="NCBI Taxonomy" id="2593663"/>
    <lineage>
        <taxon>Bacteria</taxon>
        <taxon>Bacillati</taxon>
        <taxon>Actinomycetota</taxon>
        <taxon>Actinomycetes</taxon>
        <taxon>Micrococcales</taxon>
        <taxon>Promicromonosporaceae</taxon>
        <taxon>Myceligenerans</taxon>
    </lineage>
</organism>